<keyword evidence="2" id="KW-1185">Reference proteome</keyword>
<name>A0A3A1NCC1_9FLAO</name>
<evidence type="ECO:0000313" key="1">
    <source>
        <dbReference type="EMBL" id="RIV35846.1"/>
    </source>
</evidence>
<dbReference type="EMBL" id="QXFH01000069">
    <property type="protein sequence ID" value="RIV35846.1"/>
    <property type="molecule type" value="Genomic_DNA"/>
</dbReference>
<protein>
    <submittedName>
        <fullName evidence="1">Uncharacterized protein</fullName>
    </submittedName>
</protein>
<dbReference type="Proteomes" id="UP000266067">
    <property type="component" value="Unassembled WGS sequence"/>
</dbReference>
<comment type="caution">
    <text evidence="1">The sequence shown here is derived from an EMBL/GenBank/DDBJ whole genome shotgun (WGS) entry which is preliminary data.</text>
</comment>
<evidence type="ECO:0000313" key="2">
    <source>
        <dbReference type="Proteomes" id="UP000266067"/>
    </source>
</evidence>
<reference evidence="1 2" key="1">
    <citation type="submission" date="2018-08" db="EMBL/GenBank/DDBJ databases">
        <title>Proposal of Muricauda 72 sp.nov. and Muricauda NH166 sp.nov., isolated from seawater.</title>
        <authorList>
            <person name="Cheng H."/>
            <person name="Wu Y.-H."/>
            <person name="Guo L.-L."/>
            <person name="Xu X.-W."/>
        </authorList>
    </citation>
    <scope>NUCLEOTIDE SEQUENCE [LARGE SCALE GENOMIC DNA]</scope>
    <source>
        <strain evidence="1 2">KCTC 22173</strain>
    </source>
</reference>
<accession>A0A3A1NCC1</accession>
<gene>
    <name evidence="1" type="ORF">D2V08_04295</name>
</gene>
<organism evidence="1 2">
    <name type="scientific">Flagellimonas lutimaris</name>
    <dbReference type="NCBI Taxonomy" id="475082"/>
    <lineage>
        <taxon>Bacteria</taxon>
        <taxon>Pseudomonadati</taxon>
        <taxon>Bacteroidota</taxon>
        <taxon>Flavobacteriia</taxon>
        <taxon>Flavobacteriales</taxon>
        <taxon>Flavobacteriaceae</taxon>
        <taxon>Flagellimonas</taxon>
    </lineage>
</organism>
<proteinExistence type="predicted"/>
<dbReference type="AlphaFoldDB" id="A0A3A1NCC1"/>
<sequence length="59" mass="6850">MVFMAVSLFSKIYPNKLVKNDIGQSIFLNKELEVSLSIKKCPLKRGITFIIFFNRIISR</sequence>